<feature type="coiled-coil region" evidence="1">
    <location>
        <begin position="1287"/>
        <end position="1353"/>
    </location>
</feature>
<feature type="region of interest" description="Disordered" evidence="2">
    <location>
        <begin position="844"/>
        <end position="875"/>
    </location>
</feature>
<feature type="compositionally biased region" description="Low complexity" evidence="2">
    <location>
        <begin position="517"/>
        <end position="526"/>
    </location>
</feature>
<feature type="compositionally biased region" description="Polar residues" evidence="2">
    <location>
        <begin position="395"/>
        <end position="407"/>
    </location>
</feature>
<feature type="compositionally biased region" description="Basic residues" evidence="2">
    <location>
        <begin position="1524"/>
        <end position="1537"/>
    </location>
</feature>
<keyword evidence="3" id="KW-0732">Signal</keyword>
<accession>A0A818NVK2</accession>
<evidence type="ECO:0000256" key="1">
    <source>
        <dbReference type="SAM" id="Coils"/>
    </source>
</evidence>
<evidence type="ECO:0000256" key="3">
    <source>
        <dbReference type="SAM" id="SignalP"/>
    </source>
</evidence>
<feature type="compositionally biased region" description="Low complexity" evidence="2">
    <location>
        <begin position="1538"/>
        <end position="1553"/>
    </location>
</feature>
<proteinExistence type="predicted"/>
<feature type="compositionally biased region" description="Low complexity" evidence="2">
    <location>
        <begin position="422"/>
        <end position="438"/>
    </location>
</feature>
<organism evidence="4 5">
    <name type="scientific">Rotaria sordida</name>
    <dbReference type="NCBI Taxonomy" id="392033"/>
    <lineage>
        <taxon>Eukaryota</taxon>
        <taxon>Metazoa</taxon>
        <taxon>Spiralia</taxon>
        <taxon>Gnathifera</taxon>
        <taxon>Rotifera</taxon>
        <taxon>Eurotatoria</taxon>
        <taxon>Bdelloidea</taxon>
        <taxon>Philodinida</taxon>
        <taxon>Philodinidae</taxon>
        <taxon>Rotaria</taxon>
    </lineage>
</organism>
<feature type="compositionally biased region" description="Basic and acidic residues" evidence="2">
    <location>
        <begin position="534"/>
        <end position="543"/>
    </location>
</feature>
<evidence type="ECO:0000256" key="2">
    <source>
        <dbReference type="SAM" id="MobiDB-lite"/>
    </source>
</evidence>
<evidence type="ECO:0000313" key="5">
    <source>
        <dbReference type="Proteomes" id="UP000663874"/>
    </source>
</evidence>
<dbReference type="Proteomes" id="UP000663874">
    <property type="component" value="Unassembled WGS sequence"/>
</dbReference>
<name>A0A818NVK2_9BILA</name>
<reference evidence="4" key="1">
    <citation type="submission" date="2021-02" db="EMBL/GenBank/DDBJ databases">
        <authorList>
            <person name="Nowell W R."/>
        </authorList>
    </citation>
    <scope>NUCLEOTIDE SEQUENCE</scope>
</reference>
<feature type="coiled-coil region" evidence="1">
    <location>
        <begin position="1210"/>
        <end position="1258"/>
    </location>
</feature>
<feature type="region of interest" description="Disordered" evidence="2">
    <location>
        <begin position="494"/>
        <end position="557"/>
    </location>
</feature>
<feature type="compositionally biased region" description="Low complexity" evidence="2">
    <location>
        <begin position="1379"/>
        <end position="1395"/>
    </location>
</feature>
<feature type="compositionally biased region" description="Low complexity" evidence="2">
    <location>
        <begin position="863"/>
        <end position="873"/>
    </location>
</feature>
<protein>
    <submittedName>
        <fullName evidence="4">Uncharacterized protein</fullName>
    </submittedName>
</protein>
<gene>
    <name evidence="4" type="ORF">FNK824_LOCUS4041</name>
</gene>
<feature type="region of interest" description="Disordered" evidence="2">
    <location>
        <begin position="1500"/>
        <end position="1553"/>
    </location>
</feature>
<feature type="compositionally biased region" description="Polar residues" evidence="2">
    <location>
        <begin position="1500"/>
        <end position="1510"/>
    </location>
</feature>
<feature type="compositionally biased region" description="Low complexity" evidence="2">
    <location>
        <begin position="544"/>
        <end position="557"/>
    </location>
</feature>
<feature type="compositionally biased region" description="Polar residues" evidence="2">
    <location>
        <begin position="149"/>
        <end position="158"/>
    </location>
</feature>
<comment type="caution">
    <text evidence="4">The sequence shown here is derived from an EMBL/GenBank/DDBJ whole genome shotgun (WGS) entry which is preliminary data.</text>
</comment>
<feature type="compositionally biased region" description="Polar residues" evidence="2">
    <location>
        <begin position="444"/>
        <end position="465"/>
    </location>
</feature>
<feature type="region of interest" description="Disordered" evidence="2">
    <location>
        <begin position="149"/>
        <end position="174"/>
    </location>
</feature>
<feature type="coiled-coil region" evidence="1">
    <location>
        <begin position="973"/>
        <end position="1168"/>
    </location>
</feature>
<feature type="region of interest" description="Disordered" evidence="2">
    <location>
        <begin position="1374"/>
        <end position="1397"/>
    </location>
</feature>
<keyword evidence="1" id="KW-0175">Coiled coil</keyword>
<evidence type="ECO:0000313" key="4">
    <source>
        <dbReference type="EMBL" id="CAF3613654.1"/>
    </source>
</evidence>
<sequence>MQSCLFICLCLFIYNCYAHEHQNHIDPATTQYSQSAINVDPLSKHIETTNVQKNEFQQSNDDEHVGDTIEARLRAKHDLRQSVHQQSIDDKSDNEQDYINRLNSALEKEYKKEPESQHIPPPIVDTIHNAPSQNQIKENVEVPPRILNETTSRQTPQERQQHTSDEQSSTQAPPIIDTVKHAQILDEKLHLKPVSNEIISATGVQTNEQQPIGVIQEKVIKEDISTINKETLSSTQSHQQNETLNIVKPITNHIPPSSDQQQSIANAIINQTVPNNSELDVKSSFPTSSQIDQSQQLKSDTIQKVSSPDSKLDQQQPVLETIQNGHSLDQKLSSPTPIKEDQKPQIYDSIQTVNSPDPKPDRQQPVPEPIPNAHSSDLTLQQQQQQQQTSDTTQNASPVHQSASSPTIIKEDQKQQISDTIQHVSSSNQQQSSSETQQHVGSLDQKQQAPETIQNTGSIDHNTPSIQVDQQAQVINTMKPTESVPTVVKSDNILSENKEPPTNIRTSPPSARVLRSATTRTAQTAQGRHRHLHSKQEEPEKISTTDSTIDTTSSTTMSTIESTKAATIAATLSSTMMPIVESTQAATIESTLSSTMMTTTIEPILSSTMMPIVESTQAATIESTLSSTVMTTTIESILSSTMMPIVESTQAATIESTLSSTIMSTVESTLASTITSTVESIKAATIESTLSSTTMPTVESTLPSTMMPITAQSIEERIDSVESSLLGPKEPHVEIVQQPIIDLNVNNEVPTDINEQNKKFNDVTDLPRQVHVHDPQAILDELEEESNKNEKQNIDKQIESHTTVASFLANDHSPHLPRILENEQTTSTIDSTIETITNTIQTNSNRNEINQPFTHSDLKVEKTNNSPTSTSNNNKRKLPIIYPQICWHLPNSFHPIFELIENQTLGFVNLLPEFIQTTLFEYIDNRETIMNTVWFGSICSMCFLFSFVFLSIGATHLKHNKQDKKIRAQCQQLQQFNNQIELERATFEKQNQELSDQIDELRKLPVCDTGEEIFELRERYERLHADCNIARNENDILQNDIDYKTSVIQKYEFDMHKQVETIASLNNEVLRQKQELEKEQETIIRLQSIDLSLDHVEKLEGIIHELKSEITQLKQDKLIQLDQLDQVQERANQLDIDNNQLTIKMKQLKDLLEQKDETIAQIREKILNNDDDDDDDEEKTTEISNLLSTVKENMNDNDQQELLSNIDNDIEKANQHMRHLHTDIDEKTRRIKELDLLLNQEKDRCKELETKLKVVLELRERDAHLHIRQLGQTDAELRKARTDTERVRILQQQLEFKQKQLEDVQKVLASEQTKFNEESSKLQHETHEKWMEVKRLTRELDGSRKECESLRRQITKYANSERLSQEQTMHKPIPQHINNSSRMSSEPEISSNSSPLPYQQGENFRPIDHERNDSGAASPAEMFRIRPPLFGLSRPPFFPPPFMPPPRNPFMMGSRFPMPVGGPHGLISPIQHLITNGSNGGSDANSFEIVDSVNITPNSTSYDAQLNGSAASPIPNDEQQATTKPKKPKKSLKKKTKTSTTTPAPTATEDIIL</sequence>
<feature type="signal peptide" evidence="3">
    <location>
        <begin position="1"/>
        <end position="18"/>
    </location>
</feature>
<feature type="region of interest" description="Disordered" evidence="2">
    <location>
        <begin position="279"/>
        <end position="298"/>
    </location>
</feature>
<dbReference type="EMBL" id="CAJOBE010000285">
    <property type="protein sequence ID" value="CAF3613654.1"/>
    <property type="molecule type" value="Genomic_DNA"/>
</dbReference>
<feature type="compositionally biased region" description="Low complexity" evidence="2">
    <location>
        <begin position="375"/>
        <end position="394"/>
    </location>
</feature>
<feature type="region of interest" description="Disordered" evidence="2">
    <location>
        <begin position="350"/>
        <end position="465"/>
    </location>
</feature>
<feature type="chain" id="PRO_5032351091" evidence="3">
    <location>
        <begin position="19"/>
        <end position="1553"/>
    </location>
</feature>